<comment type="caution">
    <text evidence="6">The sequence shown here is derived from an EMBL/GenBank/DDBJ whole genome shotgun (WGS) entry which is preliminary data.</text>
</comment>
<dbReference type="InterPro" id="IPR050416">
    <property type="entry name" value="FAD-linked_Oxidoreductase"/>
</dbReference>
<name>A0ABR1JG96_9AGAR</name>
<protein>
    <recommendedName>
        <fullName evidence="5">FAD-binding PCMH-type domain-containing protein</fullName>
    </recommendedName>
</protein>
<dbReference type="PANTHER" id="PTHR42973">
    <property type="entry name" value="BINDING OXIDOREDUCTASE, PUTATIVE (AFU_ORTHOLOGUE AFUA_1G17690)-RELATED"/>
    <property type="match status" value="1"/>
</dbReference>
<proteinExistence type="inferred from homology"/>
<evidence type="ECO:0000313" key="7">
    <source>
        <dbReference type="Proteomes" id="UP001498398"/>
    </source>
</evidence>
<evidence type="ECO:0000259" key="5">
    <source>
        <dbReference type="PROSITE" id="PS51387"/>
    </source>
</evidence>
<accession>A0ABR1JG96</accession>
<comment type="similarity">
    <text evidence="1">Belongs to the oxygen-dependent FAD-linked oxidoreductase family.</text>
</comment>
<organism evidence="6 7">
    <name type="scientific">Marasmiellus scandens</name>
    <dbReference type="NCBI Taxonomy" id="2682957"/>
    <lineage>
        <taxon>Eukaryota</taxon>
        <taxon>Fungi</taxon>
        <taxon>Dikarya</taxon>
        <taxon>Basidiomycota</taxon>
        <taxon>Agaricomycotina</taxon>
        <taxon>Agaricomycetes</taxon>
        <taxon>Agaricomycetidae</taxon>
        <taxon>Agaricales</taxon>
        <taxon>Marasmiineae</taxon>
        <taxon>Omphalotaceae</taxon>
        <taxon>Marasmiellus</taxon>
    </lineage>
</organism>
<dbReference type="InterPro" id="IPR016166">
    <property type="entry name" value="FAD-bd_PCMH"/>
</dbReference>
<evidence type="ECO:0000256" key="1">
    <source>
        <dbReference type="ARBA" id="ARBA00005466"/>
    </source>
</evidence>
<dbReference type="SUPFAM" id="SSF56176">
    <property type="entry name" value="FAD-binding/transporter-associated domain-like"/>
    <property type="match status" value="1"/>
</dbReference>
<dbReference type="EMBL" id="JBANRG010000015">
    <property type="protein sequence ID" value="KAK7460701.1"/>
    <property type="molecule type" value="Genomic_DNA"/>
</dbReference>
<evidence type="ECO:0000256" key="2">
    <source>
        <dbReference type="ARBA" id="ARBA00022630"/>
    </source>
</evidence>
<dbReference type="PROSITE" id="PS51387">
    <property type="entry name" value="FAD_PCMH"/>
    <property type="match status" value="1"/>
</dbReference>
<dbReference type="InterPro" id="IPR036318">
    <property type="entry name" value="FAD-bd_PCMH-like_sf"/>
</dbReference>
<evidence type="ECO:0000256" key="4">
    <source>
        <dbReference type="ARBA" id="ARBA00023002"/>
    </source>
</evidence>
<gene>
    <name evidence="6" type="ORF">VKT23_009418</name>
</gene>
<keyword evidence="7" id="KW-1185">Reference proteome</keyword>
<evidence type="ECO:0000313" key="6">
    <source>
        <dbReference type="EMBL" id="KAK7460701.1"/>
    </source>
</evidence>
<keyword evidence="2" id="KW-0285">Flavoprotein</keyword>
<dbReference type="InterPro" id="IPR016169">
    <property type="entry name" value="FAD-bd_PCMH_sub2"/>
</dbReference>
<dbReference type="PANTHER" id="PTHR42973:SF53">
    <property type="entry name" value="FAD-BINDING PCMH-TYPE DOMAIN-CONTAINING PROTEIN-RELATED"/>
    <property type="match status" value="1"/>
</dbReference>
<dbReference type="Gene3D" id="3.30.465.10">
    <property type="match status" value="1"/>
</dbReference>
<dbReference type="Pfam" id="PF01565">
    <property type="entry name" value="FAD_binding_4"/>
    <property type="match status" value="1"/>
</dbReference>
<dbReference type="Proteomes" id="UP001498398">
    <property type="component" value="Unassembled WGS sequence"/>
</dbReference>
<reference evidence="6 7" key="1">
    <citation type="submission" date="2024-01" db="EMBL/GenBank/DDBJ databases">
        <title>A draft genome for the cacao thread blight pathogen Marasmiellus scandens.</title>
        <authorList>
            <person name="Baruah I.K."/>
            <person name="Leung J."/>
            <person name="Bukari Y."/>
            <person name="Amoako-Attah I."/>
            <person name="Meinhardt L.W."/>
            <person name="Bailey B.A."/>
            <person name="Cohen S.P."/>
        </authorList>
    </citation>
    <scope>NUCLEOTIDE SEQUENCE [LARGE SCALE GENOMIC DNA]</scope>
    <source>
        <strain evidence="6 7">GH-19</strain>
    </source>
</reference>
<dbReference type="InterPro" id="IPR006094">
    <property type="entry name" value="Oxid_FAD_bind_N"/>
</dbReference>
<keyword evidence="3" id="KW-0274">FAD</keyword>
<feature type="domain" description="FAD-binding PCMH-type" evidence="5">
    <location>
        <begin position="1"/>
        <end position="151"/>
    </location>
</feature>
<evidence type="ECO:0000256" key="3">
    <source>
        <dbReference type="ARBA" id="ARBA00022827"/>
    </source>
</evidence>
<sequence length="344" mass="37808">MKTVTANFCPFAVRSGGYLTWPGSNVEGGVTLDLSQLTTIDVDEKQGTVGLGPGSRWKAVYTALEQYNLTTVGGRVPNVGVGGFFLGGGISLLSFQHGFGCDNIVNYEIVLADGTIVNANGNSHPDLFWAMKLGSTNYGIVTRFDVRMYPLKDVWGGIRTYPATSNDTPRLLDSWISFARNKAAVREELQAIILGRWGKGGVDEIMTVWHASLDSVPGPPLIDVPAIYDSTRKTSLLNVIGDVILAEKRYRWYTLTVKLDASFLWDVFDHAKDIFSKLEDVSGMHWDLAYQPITRGFLTASSETGGNPFKSVLEESEDDLASKVSVIDSVYQSNVDMQLSYFME</sequence>
<keyword evidence="4" id="KW-0560">Oxidoreductase</keyword>